<evidence type="ECO:0000313" key="3">
    <source>
        <dbReference type="Proteomes" id="UP000024376"/>
    </source>
</evidence>
<name>A0A024SDU5_HYPJR</name>
<feature type="region of interest" description="Disordered" evidence="1">
    <location>
        <begin position="1"/>
        <end position="25"/>
    </location>
</feature>
<dbReference type="Proteomes" id="UP000024376">
    <property type="component" value="Unassembled WGS sequence"/>
</dbReference>
<proteinExistence type="predicted"/>
<dbReference type="HOGENOM" id="CLU_044097_0_0_1"/>
<accession>A0A024SDU5</accession>
<dbReference type="EMBL" id="KI911145">
    <property type="protein sequence ID" value="ETS02347.1"/>
    <property type="molecule type" value="Genomic_DNA"/>
</dbReference>
<gene>
    <name evidence="2" type="ORF">M419DRAFT_34902</name>
</gene>
<evidence type="ECO:0000313" key="2">
    <source>
        <dbReference type="EMBL" id="ETS02347.1"/>
    </source>
</evidence>
<organism evidence="2 3">
    <name type="scientific">Hypocrea jecorina (strain ATCC 56765 / BCRC 32924 / NRRL 11460 / Rut C-30)</name>
    <name type="common">Trichoderma reesei</name>
    <dbReference type="NCBI Taxonomy" id="1344414"/>
    <lineage>
        <taxon>Eukaryota</taxon>
        <taxon>Fungi</taxon>
        <taxon>Dikarya</taxon>
        <taxon>Ascomycota</taxon>
        <taxon>Pezizomycotina</taxon>
        <taxon>Sordariomycetes</taxon>
        <taxon>Hypocreomycetidae</taxon>
        <taxon>Hypocreales</taxon>
        <taxon>Hypocreaceae</taxon>
        <taxon>Trichoderma</taxon>
    </lineage>
</organism>
<feature type="compositionally biased region" description="Low complexity" evidence="1">
    <location>
        <begin position="301"/>
        <end position="320"/>
    </location>
</feature>
<sequence length="428" mass="46656">MRGREKDKKRRPLISGPFGPVKSSRGADLIRSERLIIVDTIDDCETASCDSTPKHHSRLPTHSLRHISDSFRSDGQLPSSPTDESSHIASTPTIKACREPKSSKNLRKSFLTTTSSIPKPSFKTTLLRVSVAAQQDENIPPASDGLFHPNPSAQRAGSKLPQSRTMSALHELRTSISRPSLAARSVNASAVGGPSIKSSPSSSGTTLTPIKLSELRMAQPSTTSLARSAQSYTSETPTFQISKAQSSAYWSGRFMALHDRFSSENLASDARESRLSPADSFSVQPRTPYSSMHQRASHLPTSTTTSALRSLMTSSSTSSISEEDARARRVFDHLDSLCSTAEARRSLHIWQQAYARRHNSPYLLPEGGSMGTVEAKGFLAKLFGSSKKNERHSFSKLQQCSISHENKSKSFLPGSLSRASRGKRLTVT</sequence>
<dbReference type="KEGG" id="trr:M419DRAFT_34902"/>
<feature type="region of interest" description="Disordered" evidence="1">
    <location>
        <begin position="268"/>
        <end position="324"/>
    </location>
</feature>
<protein>
    <submittedName>
        <fullName evidence="2">Uncharacterized protein</fullName>
    </submittedName>
</protein>
<feature type="compositionally biased region" description="Polar residues" evidence="1">
    <location>
        <begin position="279"/>
        <end position="294"/>
    </location>
</feature>
<dbReference type="AlphaFoldDB" id="A0A024SDU5"/>
<dbReference type="OrthoDB" id="3557758at2759"/>
<feature type="compositionally biased region" description="Polar residues" evidence="1">
    <location>
        <begin position="76"/>
        <end position="93"/>
    </location>
</feature>
<reference evidence="3" key="1">
    <citation type="journal article" date="2013" name="Ind. Biotechnol.">
        <title>Comparative genomics analysis of Trichoderma reesei strains.</title>
        <authorList>
            <person name="Koike H."/>
            <person name="Aerts A."/>
            <person name="LaButti K."/>
            <person name="Grigoriev I.V."/>
            <person name="Baker S.E."/>
        </authorList>
    </citation>
    <scope>NUCLEOTIDE SEQUENCE [LARGE SCALE GENOMIC DNA]</scope>
    <source>
        <strain evidence="3">ATCC 56765 / BCRC 32924 / NRRL 11460 / Rut C-30</strain>
    </source>
</reference>
<feature type="region of interest" description="Disordered" evidence="1">
    <location>
        <begin position="69"/>
        <end position="94"/>
    </location>
</feature>
<evidence type="ECO:0000256" key="1">
    <source>
        <dbReference type="SAM" id="MobiDB-lite"/>
    </source>
</evidence>